<keyword evidence="2" id="KW-1185">Reference proteome</keyword>
<reference evidence="1" key="1">
    <citation type="submission" date="2021-06" db="EMBL/GenBank/DDBJ databases">
        <authorList>
            <person name="Kallberg Y."/>
            <person name="Tangrot J."/>
            <person name="Rosling A."/>
        </authorList>
    </citation>
    <scope>NUCLEOTIDE SEQUENCE</scope>
    <source>
        <strain evidence="1">MA461A</strain>
    </source>
</reference>
<dbReference type="EMBL" id="CAJVQC010022499">
    <property type="protein sequence ID" value="CAG8718244.1"/>
    <property type="molecule type" value="Genomic_DNA"/>
</dbReference>
<proteinExistence type="predicted"/>
<protein>
    <submittedName>
        <fullName evidence="1">1198_t:CDS:1</fullName>
    </submittedName>
</protein>
<feature type="non-terminal residue" evidence="1">
    <location>
        <position position="1"/>
    </location>
</feature>
<feature type="non-terminal residue" evidence="1">
    <location>
        <position position="162"/>
    </location>
</feature>
<name>A0ACA9PPH6_9GLOM</name>
<comment type="caution">
    <text evidence="1">The sequence shown here is derived from an EMBL/GenBank/DDBJ whole genome shotgun (WGS) entry which is preliminary data.</text>
</comment>
<dbReference type="Proteomes" id="UP000789920">
    <property type="component" value="Unassembled WGS sequence"/>
</dbReference>
<organism evidence="1 2">
    <name type="scientific">Racocetra persica</name>
    <dbReference type="NCBI Taxonomy" id="160502"/>
    <lineage>
        <taxon>Eukaryota</taxon>
        <taxon>Fungi</taxon>
        <taxon>Fungi incertae sedis</taxon>
        <taxon>Mucoromycota</taxon>
        <taxon>Glomeromycotina</taxon>
        <taxon>Glomeromycetes</taxon>
        <taxon>Diversisporales</taxon>
        <taxon>Gigasporaceae</taxon>
        <taxon>Racocetra</taxon>
    </lineage>
</organism>
<accession>A0ACA9PPH6</accession>
<evidence type="ECO:0000313" key="2">
    <source>
        <dbReference type="Proteomes" id="UP000789920"/>
    </source>
</evidence>
<sequence length="162" mass="18781">YTSQQVDKNCALKIENKDESLNTGLIEDTIDILLIVLKELIPTDRYNNIVKIWELEPSVNTLQTETFLEMPYKMVNIPYEHVYNSLNQQKEYAIANRLSKKKLPRRNSKTLLAKSYNIPGSSDESDSFDSSDSNYDNDELDSQDIENINPSLIRILLFMQEK</sequence>
<evidence type="ECO:0000313" key="1">
    <source>
        <dbReference type="EMBL" id="CAG8718244.1"/>
    </source>
</evidence>
<gene>
    <name evidence="1" type="ORF">RPERSI_LOCUS11078</name>
</gene>